<keyword evidence="5 8" id="KW-0560">Oxidoreductase</keyword>
<dbReference type="Pfam" id="PF00067">
    <property type="entry name" value="p450"/>
    <property type="match status" value="1"/>
</dbReference>
<dbReference type="InterPro" id="IPR047146">
    <property type="entry name" value="Cyt_P450_E_CYP52_fungi"/>
</dbReference>
<dbReference type="PRINTS" id="PR00385">
    <property type="entry name" value="P450"/>
</dbReference>
<evidence type="ECO:0000256" key="5">
    <source>
        <dbReference type="ARBA" id="ARBA00023002"/>
    </source>
</evidence>
<accession>A0A9P4NS59</accession>
<sequence>MTRNFTEGISETGTGSVTNLRIITFTLLIALLAYIYVSSRGQKKFEHALAEKYNCQPVIPRVPSQWPLALDLLIRQYRMLLGGHTFEQFTEFFAIAGTVRIQLFGVTGYFTSDPENIESILNSRFEDYGMGTRRLAFFPMIGEGIFTQDGPAWKRSRELIRRQFARVQKQNLQVFTPHVKELISGLENESKFAGTVDMKPFFFDYTLSTTTQLLFGEPHGSLSERERDAVRDNFDYAALGVGVRLRLADLAIFYNPSKFRNACKGIKQWASIFAGKAMKYRNEVGDEKASEKYSFIIDMWHELQDEALVRDQLLHILVAGRDSTADLLCWTLFHVVRNRDVLERLKQEVASVPANGIITRQQIQGLRFLRCCLNETLRLYPTLPMNLKFVTNTTILPRGGGIDGQSPVLFPKGTGIALSIYHLHRLESIYGSDAKLYRPERWESGELMKKAGLGKGFVDFNAGPRLCLGKDFALMEASYAVIRILQAFPNIRLPPGVPNEPLGTERQDYTIGLAPADGVKVLLS</sequence>
<keyword evidence="9" id="KW-0472">Membrane</keyword>
<evidence type="ECO:0000313" key="10">
    <source>
        <dbReference type="EMBL" id="KAF2430667.1"/>
    </source>
</evidence>
<evidence type="ECO:0000256" key="7">
    <source>
        <dbReference type="ARBA" id="ARBA00023033"/>
    </source>
</evidence>
<comment type="similarity">
    <text evidence="2 8">Belongs to the cytochrome P450 family.</text>
</comment>
<dbReference type="InterPro" id="IPR017972">
    <property type="entry name" value="Cyt_P450_CS"/>
</dbReference>
<protein>
    <submittedName>
        <fullName evidence="10">Cytochrome P450</fullName>
    </submittedName>
</protein>
<keyword evidence="7 8" id="KW-0503">Monooxygenase</keyword>
<evidence type="ECO:0000256" key="3">
    <source>
        <dbReference type="ARBA" id="ARBA00022617"/>
    </source>
</evidence>
<evidence type="ECO:0000256" key="6">
    <source>
        <dbReference type="ARBA" id="ARBA00023004"/>
    </source>
</evidence>
<evidence type="ECO:0000256" key="4">
    <source>
        <dbReference type="ARBA" id="ARBA00022723"/>
    </source>
</evidence>
<dbReference type="GO" id="GO:0016712">
    <property type="term" value="F:oxidoreductase activity, acting on paired donors, with incorporation or reduction of molecular oxygen, reduced flavin or flavoprotein as one donor, and incorporation of one atom of oxygen"/>
    <property type="evidence" value="ECO:0007669"/>
    <property type="project" value="InterPro"/>
</dbReference>
<name>A0A9P4NS59_9PEZI</name>
<dbReference type="PANTHER" id="PTHR24287">
    <property type="entry name" value="P450, PUTATIVE (EUROFUNG)-RELATED"/>
    <property type="match status" value="1"/>
</dbReference>
<dbReference type="OrthoDB" id="1470350at2759"/>
<keyword evidence="3 8" id="KW-0349">Heme</keyword>
<keyword evidence="6 8" id="KW-0408">Iron</keyword>
<dbReference type="InterPro" id="IPR001128">
    <property type="entry name" value="Cyt_P450"/>
</dbReference>
<organism evidence="10 11">
    <name type="scientific">Tothia fuscella</name>
    <dbReference type="NCBI Taxonomy" id="1048955"/>
    <lineage>
        <taxon>Eukaryota</taxon>
        <taxon>Fungi</taxon>
        <taxon>Dikarya</taxon>
        <taxon>Ascomycota</taxon>
        <taxon>Pezizomycotina</taxon>
        <taxon>Dothideomycetes</taxon>
        <taxon>Pleosporomycetidae</taxon>
        <taxon>Venturiales</taxon>
        <taxon>Cylindrosympodiaceae</taxon>
        <taxon>Tothia</taxon>
    </lineage>
</organism>
<dbReference type="InterPro" id="IPR036396">
    <property type="entry name" value="Cyt_P450_sf"/>
</dbReference>
<dbReference type="GO" id="GO:0005506">
    <property type="term" value="F:iron ion binding"/>
    <property type="evidence" value="ECO:0007669"/>
    <property type="project" value="InterPro"/>
</dbReference>
<keyword evidence="9" id="KW-0812">Transmembrane</keyword>
<reference evidence="10" key="1">
    <citation type="journal article" date="2020" name="Stud. Mycol.">
        <title>101 Dothideomycetes genomes: a test case for predicting lifestyles and emergence of pathogens.</title>
        <authorList>
            <person name="Haridas S."/>
            <person name="Albert R."/>
            <person name="Binder M."/>
            <person name="Bloem J."/>
            <person name="Labutti K."/>
            <person name="Salamov A."/>
            <person name="Andreopoulos B."/>
            <person name="Baker S."/>
            <person name="Barry K."/>
            <person name="Bills G."/>
            <person name="Bluhm B."/>
            <person name="Cannon C."/>
            <person name="Castanera R."/>
            <person name="Culley D."/>
            <person name="Daum C."/>
            <person name="Ezra D."/>
            <person name="Gonzalez J."/>
            <person name="Henrissat B."/>
            <person name="Kuo A."/>
            <person name="Liang C."/>
            <person name="Lipzen A."/>
            <person name="Lutzoni F."/>
            <person name="Magnuson J."/>
            <person name="Mondo S."/>
            <person name="Nolan M."/>
            <person name="Ohm R."/>
            <person name="Pangilinan J."/>
            <person name="Park H.-J."/>
            <person name="Ramirez L."/>
            <person name="Alfaro M."/>
            <person name="Sun H."/>
            <person name="Tritt A."/>
            <person name="Yoshinaga Y."/>
            <person name="Zwiers L.-H."/>
            <person name="Turgeon B."/>
            <person name="Goodwin S."/>
            <person name="Spatafora J."/>
            <person name="Crous P."/>
            <person name="Grigoriev I."/>
        </authorList>
    </citation>
    <scope>NUCLEOTIDE SEQUENCE</scope>
    <source>
        <strain evidence="10">CBS 130266</strain>
    </source>
</reference>
<keyword evidence="4 8" id="KW-0479">Metal-binding</keyword>
<feature type="transmembrane region" description="Helical" evidence="9">
    <location>
        <begin position="20"/>
        <end position="37"/>
    </location>
</feature>
<dbReference type="InterPro" id="IPR002974">
    <property type="entry name" value="Cyt_P450_E_CYP52_ascomycetes"/>
</dbReference>
<keyword evidence="9" id="KW-1133">Transmembrane helix</keyword>
<dbReference type="Gene3D" id="1.10.630.10">
    <property type="entry name" value="Cytochrome P450"/>
    <property type="match status" value="1"/>
</dbReference>
<dbReference type="GO" id="GO:0020037">
    <property type="term" value="F:heme binding"/>
    <property type="evidence" value="ECO:0007669"/>
    <property type="project" value="InterPro"/>
</dbReference>
<dbReference type="SUPFAM" id="SSF48264">
    <property type="entry name" value="Cytochrome P450"/>
    <property type="match status" value="1"/>
</dbReference>
<comment type="caution">
    <text evidence="10">The sequence shown here is derived from an EMBL/GenBank/DDBJ whole genome shotgun (WGS) entry which is preliminary data.</text>
</comment>
<evidence type="ECO:0000256" key="9">
    <source>
        <dbReference type="SAM" id="Phobius"/>
    </source>
</evidence>
<dbReference type="PROSITE" id="PS00086">
    <property type="entry name" value="CYTOCHROME_P450"/>
    <property type="match status" value="1"/>
</dbReference>
<evidence type="ECO:0000256" key="8">
    <source>
        <dbReference type="RuleBase" id="RU000461"/>
    </source>
</evidence>
<evidence type="ECO:0000313" key="11">
    <source>
        <dbReference type="Proteomes" id="UP000800235"/>
    </source>
</evidence>
<evidence type="ECO:0000256" key="1">
    <source>
        <dbReference type="ARBA" id="ARBA00001971"/>
    </source>
</evidence>
<evidence type="ECO:0000256" key="2">
    <source>
        <dbReference type="ARBA" id="ARBA00010617"/>
    </source>
</evidence>
<proteinExistence type="inferred from homology"/>
<dbReference type="AlphaFoldDB" id="A0A9P4NS59"/>
<dbReference type="PANTHER" id="PTHR24287:SF1">
    <property type="entry name" value="P450, PUTATIVE (EUROFUNG)-RELATED"/>
    <property type="match status" value="1"/>
</dbReference>
<comment type="cofactor">
    <cofactor evidence="1">
        <name>heme</name>
        <dbReference type="ChEBI" id="CHEBI:30413"/>
    </cofactor>
</comment>
<gene>
    <name evidence="10" type="ORF">EJ08DRAFT_697145</name>
</gene>
<dbReference type="EMBL" id="MU007037">
    <property type="protein sequence ID" value="KAF2430667.1"/>
    <property type="molecule type" value="Genomic_DNA"/>
</dbReference>
<keyword evidence="11" id="KW-1185">Reference proteome</keyword>
<dbReference type="Proteomes" id="UP000800235">
    <property type="component" value="Unassembled WGS sequence"/>
</dbReference>
<dbReference type="PRINTS" id="PR01239">
    <property type="entry name" value="EP450IICYP52"/>
</dbReference>